<dbReference type="Pfam" id="PF02171">
    <property type="entry name" value="Piwi"/>
    <property type="match status" value="1"/>
</dbReference>
<accession>A0A2S1PRX7</accession>
<feature type="compositionally biased region" description="Gly residues" evidence="7">
    <location>
        <begin position="902"/>
        <end position="924"/>
    </location>
</feature>
<dbReference type="Pfam" id="PF23278">
    <property type="entry name" value="Piwi_N"/>
    <property type="match status" value="1"/>
</dbReference>
<dbReference type="InterPro" id="IPR003165">
    <property type="entry name" value="Piwi"/>
</dbReference>
<dbReference type="Gene3D" id="3.30.420.10">
    <property type="entry name" value="Ribonuclease H-like superfamily/Ribonuclease H"/>
    <property type="match status" value="1"/>
</dbReference>
<organism evidence="10">
    <name type="scientific">Nucella lapillus</name>
    <name type="common">Atlantic dogwinkle</name>
    <name type="synonym">Buccinum lapillus</name>
    <dbReference type="NCBI Taxonomy" id="51631"/>
    <lineage>
        <taxon>Eukaryota</taxon>
        <taxon>Metazoa</taxon>
        <taxon>Spiralia</taxon>
        <taxon>Lophotrochozoa</taxon>
        <taxon>Mollusca</taxon>
        <taxon>Gastropoda</taxon>
        <taxon>Caenogastropoda</taxon>
        <taxon>Neogastropoda</taxon>
        <taxon>Muricoidea</taxon>
        <taxon>Muricidae</taxon>
        <taxon>Nucella</taxon>
    </lineage>
</organism>
<sequence>MDEGQRRRGRGGRGGRGQKQREQQAEVPRPGQGDRGAQAPQPQPAPQPPQLQGAWAVPRHQAPPPQQAPQAQPPPQQAPMGAARPQAGRGYAPPQGAWGPRPQAATVPVPEPPAPQAAEAPQASAWGPRPQAARGRVAQQGAWGGAPPQPGEPAQQPQQAAWGPTPQGSTPGQPGEPEPAPLAAGRAVRRGTSRTQEARAGGDAQVEELAAQVEGASLQAAAQAAQGAQGAGEGRVMERMRYNPYDDVQFVEPGSEKIGSDGNTVNLRGNYFKLNVPLDYRLYQYHVDFTPVVDGKLMKRALLFNHSEVIGNVRAYDGTALYLPRKLESDLELHSNRRSDNANVKITIKFSCELFSINPATIQFFNIIWRKVMGMMNLRQIQRQYFDVENRIAVGNYPLEVLSGFQTSILRYEEDVLLDIDVAHKILRKDTVLDYMNNCRMNRNMLDKELPGKIVMTRYNNKTYRVEDISWEGKVTDTFERGTMMISYIQYYQTQYNVQILNRNQPLLVTNGKSRDKHGTVTPCFIYLVPELCLLTGFSEESRTDFRLRKDLDVHTKLDPDSRARKLKGFLTSIHNKEEAVKELKAWNMRFEPNLVQIQGRELPQQDVFMRSRGQNIPLEFEKNKVEWSRAMQSRQMLLTINLKNWILVYMRRSEQNARSLAQSLREVAGKMGMNIENPSTLVLDNDRLEAILRGLNDNVKVNHTQMVVCILPNNRKDRYDGIKKFCCLQRPVPSQMVLDKTLSKPRGLMSVATKIAIQMNCKLGGVVWNMHIPLKGSMIVGIDCYHDSSQKKGTVGGVVASTSADFTRYKSTVTFQTRHVELINQLESCLNVCREAYFKERQAYPSSIVVFRDGVGDGQLQTLRDHEIPQIKTAMRNIPMVFYVVKKRTNARFFREAHGGDQSGGRGGSYGRGARGGSAGQGGVQLQNPLPGTVVDKVVTKPNWWDFFLVAQTVREGTISPTHYNVLLNELNLKANTCQMLAYRMTHMYYNWQGTIRVPAPCMYAHKLAFLVGQSLHRAPSGPLTNHLYYL</sequence>
<reference evidence="10" key="1">
    <citation type="submission" date="2017-06" db="EMBL/GenBank/DDBJ databases">
        <title>New viruses from a metagenomic survey of invertebrates and Fucus.</title>
        <authorList>
            <person name="Waldron F.M."/>
            <person name="Obbard D.J."/>
        </authorList>
    </citation>
    <scope>NUCLEOTIDE SEQUENCE</scope>
</reference>
<feature type="region of interest" description="Disordered" evidence="7">
    <location>
        <begin position="898"/>
        <end position="928"/>
    </location>
</feature>
<dbReference type="Gene3D" id="3.40.50.2300">
    <property type="match status" value="1"/>
</dbReference>
<feature type="compositionally biased region" description="Low complexity" evidence="7">
    <location>
        <begin position="50"/>
        <end position="60"/>
    </location>
</feature>
<feature type="compositionally biased region" description="Basic residues" evidence="7">
    <location>
        <begin position="7"/>
        <end position="18"/>
    </location>
</feature>
<dbReference type="FunFam" id="2.170.260.10:FF:000003">
    <property type="entry name" value="Piwi-like RNA-mediated gene silencing 2"/>
    <property type="match status" value="1"/>
</dbReference>
<evidence type="ECO:0000256" key="4">
    <source>
        <dbReference type="ARBA" id="ARBA00022884"/>
    </source>
</evidence>
<evidence type="ECO:0000256" key="2">
    <source>
        <dbReference type="ARBA" id="ARBA00022473"/>
    </source>
</evidence>
<dbReference type="EMBL" id="MF288064">
    <property type="protein sequence ID" value="AWH61381.1"/>
    <property type="molecule type" value="mRNA"/>
</dbReference>
<dbReference type="InterPro" id="IPR036397">
    <property type="entry name" value="RNaseH_sf"/>
</dbReference>
<dbReference type="AlphaFoldDB" id="A0A2S1PRX7"/>
<dbReference type="CDD" id="cd02845">
    <property type="entry name" value="PAZ_piwi_like"/>
    <property type="match status" value="1"/>
</dbReference>
<evidence type="ECO:0000313" key="10">
    <source>
        <dbReference type="EMBL" id="AWH61381.1"/>
    </source>
</evidence>
<feature type="domain" description="PAZ" evidence="8">
    <location>
        <begin position="431"/>
        <end position="537"/>
    </location>
</feature>
<keyword evidence="2" id="KW-0217">Developmental protein</keyword>
<dbReference type="GO" id="GO:0005737">
    <property type="term" value="C:cytoplasm"/>
    <property type="evidence" value="ECO:0007669"/>
    <property type="project" value="UniProtKB-SubCell"/>
</dbReference>
<evidence type="ECO:0000259" key="8">
    <source>
        <dbReference type="PROSITE" id="PS50821"/>
    </source>
</evidence>
<dbReference type="PANTHER" id="PTHR22891">
    <property type="entry name" value="EUKARYOTIC TRANSLATION INITIATION FACTOR 2C"/>
    <property type="match status" value="1"/>
</dbReference>
<dbReference type="InterPro" id="IPR036085">
    <property type="entry name" value="PAZ_dom_sf"/>
</dbReference>
<feature type="region of interest" description="Disordered" evidence="7">
    <location>
        <begin position="1"/>
        <end position="204"/>
    </location>
</feature>
<feature type="compositionally biased region" description="Low complexity" evidence="7">
    <location>
        <begin position="116"/>
        <end position="141"/>
    </location>
</feature>
<dbReference type="SUPFAM" id="SSF53098">
    <property type="entry name" value="Ribonuclease H-like"/>
    <property type="match status" value="1"/>
</dbReference>
<evidence type="ECO:0000256" key="5">
    <source>
        <dbReference type="ARBA" id="ARBA00023158"/>
    </source>
</evidence>
<feature type="compositionally biased region" description="Low complexity" evidence="7">
    <location>
        <begin position="152"/>
        <end position="173"/>
    </location>
</feature>
<evidence type="ECO:0000256" key="7">
    <source>
        <dbReference type="SAM" id="MobiDB-lite"/>
    </source>
</evidence>
<dbReference type="SMART" id="SM00949">
    <property type="entry name" value="PAZ"/>
    <property type="match status" value="1"/>
</dbReference>
<keyword evidence="4" id="KW-0694">RNA-binding</keyword>
<comment type="similarity">
    <text evidence="6">Belongs to the argonaute family. Piwi subfamily.</text>
</comment>
<dbReference type="GO" id="GO:0003723">
    <property type="term" value="F:RNA binding"/>
    <property type="evidence" value="ECO:0007669"/>
    <property type="project" value="UniProtKB-KW"/>
</dbReference>
<keyword evidence="5" id="KW-0943">RNA-mediated gene silencing</keyword>
<evidence type="ECO:0000256" key="6">
    <source>
        <dbReference type="ARBA" id="ARBA00038291"/>
    </source>
</evidence>
<dbReference type="InterPro" id="IPR003100">
    <property type="entry name" value="PAZ_dom"/>
</dbReference>
<dbReference type="Pfam" id="PF02170">
    <property type="entry name" value="PAZ"/>
    <property type="match status" value="1"/>
</dbReference>
<feature type="compositionally biased region" description="Low complexity" evidence="7">
    <location>
        <begin position="78"/>
        <end position="90"/>
    </location>
</feature>
<dbReference type="PROSITE" id="PS50821">
    <property type="entry name" value="PAZ"/>
    <property type="match status" value="1"/>
</dbReference>
<feature type="domain" description="Piwi" evidence="9">
    <location>
        <begin position="707"/>
        <end position="1018"/>
    </location>
</feature>
<keyword evidence="3" id="KW-0963">Cytoplasm</keyword>
<dbReference type="SUPFAM" id="SSF101690">
    <property type="entry name" value="PAZ domain"/>
    <property type="match status" value="1"/>
</dbReference>
<name>A0A2S1PRX7_NUCLP</name>
<proteinExistence type="evidence at transcript level"/>
<evidence type="ECO:0000259" key="9">
    <source>
        <dbReference type="PROSITE" id="PS50822"/>
    </source>
</evidence>
<evidence type="ECO:0000256" key="1">
    <source>
        <dbReference type="ARBA" id="ARBA00004496"/>
    </source>
</evidence>
<evidence type="ECO:0000256" key="3">
    <source>
        <dbReference type="ARBA" id="ARBA00022490"/>
    </source>
</evidence>
<protein>
    <submittedName>
        <fullName evidence="10">Putative piwi-1</fullName>
    </submittedName>
</protein>
<dbReference type="GO" id="GO:0031047">
    <property type="term" value="P:regulatory ncRNA-mediated gene silencing"/>
    <property type="evidence" value="ECO:0007669"/>
    <property type="project" value="UniProtKB-KW"/>
</dbReference>
<dbReference type="PROSITE" id="PS50822">
    <property type="entry name" value="PIWI"/>
    <property type="match status" value="1"/>
</dbReference>
<dbReference type="Gene3D" id="2.170.260.10">
    <property type="entry name" value="paz domain"/>
    <property type="match status" value="1"/>
</dbReference>
<dbReference type="CDD" id="cd04658">
    <property type="entry name" value="Piwi_piwi-like_Euk"/>
    <property type="match status" value="1"/>
</dbReference>
<dbReference type="InterPro" id="IPR012337">
    <property type="entry name" value="RNaseH-like_sf"/>
</dbReference>
<dbReference type="SMART" id="SM00950">
    <property type="entry name" value="Piwi"/>
    <property type="match status" value="1"/>
</dbReference>
<feature type="compositionally biased region" description="Pro residues" evidence="7">
    <location>
        <begin position="61"/>
        <end position="77"/>
    </location>
</feature>
<comment type="subcellular location">
    <subcellularLocation>
        <location evidence="1">Cytoplasm</location>
    </subcellularLocation>
</comment>